<gene>
    <name evidence="8" type="primary">aroE</name>
    <name evidence="12" type="ORF">SAMN02746062_01423</name>
</gene>
<dbReference type="GO" id="GO:0019632">
    <property type="term" value="P:shikimate metabolic process"/>
    <property type="evidence" value="ECO:0007669"/>
    <property type="project" value="InterPro"/>
</dbReference>
<dbReference type="Proteomes" id="UP000219669">
    <property type="component" value="Unassembled WGS sequence"/>
</dbReference>
<dbReference type="Pfam" id="PF08501">
    <property type="entry name" value="Shikimate_dh_N"/>
    <property type="match status" value="1"/>
</dbReference>
<evidence type="ECO:0000256" key="1">
    <source>
        <dbReference type="ARBA" id="ARBA00004871"/>
    </source>
</evidence>
<dbReference type="Pfam" id="PF18317">
    <property type="entry name" value="SDH_C"/>
    <property type="match status" value="1"/>
</dbReference>
<evidence type="ECO:0000313" key="13">
    <source>
        <dbReference type="Proteomes" id="UP000219669"/>
    </source>
</evidence>
<accession>A0A286EDE1</accession>
<dbReference type="EC" id="1.1.1.25" evidence="2 8"/>
<dbReference type="InterPro" id="IPR006151">
    <property type="entry name" value="Shikm_DH/Glu-tRNA_Rdtase"/>
</dbReference>
<dbReference type="GO" id="GO:0009423">
    <property type="term" value="P:chorismate biosynthetic process"/>
    <property type="evidence" value="ECO:0007669"/>
    <property type="project" value="UniProtKB-UniRule"/>
</dbReference>
<feature type="binding site" evidence="8">
    <location>
        <position position="64"/>
    </location>
    <ligand>
        <name>shikimate</name>
        <dbReference type="ChEBI" id="CHEBI:36208"/>
    </ligand>
</feature>
<dbReference type="UniPathway" id="UPA00053">
    <property type="reaction ID" value="UER00087"/>
</dbReference>
<evidence type="ECO:0000259" key="9">
    <source>
        <dbReference type="Pfam" id="PF01488"/>
    </source>
</evidence>
<dbReference type="InterPro" id="IPR022893">
    <property type="entry name" value="Shikimate_DH_fam"/>
</dbReference>
<feature type="binding site" evidence="8">
    <location>
        <position position="212"/>
    </location>
    <ligand>
        <name>NADP(+)</name>
        <dbReference type="ChEBI" id="CHEBI:58349"/>
    </ligand>
</feature>
<feature type="domain" description="Quinate/shikimate 5-dehydrogenase/glutamyl-tRNA reductase" evidence="9">
    <location>
        <begin position="120"/>
        <end position="189"/>
    </location>
</feature>
<keyword evidence="4 8" id="KW-0521">NADP</keyword>
<dbReference type="InterPro" id="IPR041121">
    <property type="entry name" value="SDH_C"/>
</dbReference>
<dbReference type="GO" id="GO:0009073">
    <property type="term" value="P:aromatic amino acid family biosynthetic process"/>
    <property type="evidence" value="ECO:0007669"/>
    <property type="project" value="UniProtKB-KW"/>
</dbReference>
<keyword evidence="13" id="KW-1185">Reference proteome</keyword>
<evidence type="ECO:0000256" key="3">
    <source>
        <dbReference type="ARBA" id="ARBA00022605"/>
    </source>
</evidence>
<comment type="pathway">
    <text evidence="1 8">Metabolic intermediate biosynthesis; chorismate biosynthesis; chorismate from D-erythrose 4-phosphate and phosphoenolpyruvate: step 4/7.</text>
</comment>
<keyword evidence="5 8" id="KW-0560">Oxidoreductase</keyword>
<dbReference type="SUPFAM" id="SSF53223">
    <property type="entry name" value="Aminoacid dehydrogenase-like, N-terminal domain"/>
    <property type="match status" value="1"/>
</dbReference>
<evidence type="ECO:0000313" key="12">
    <source>
        <dbReference type="EMBL" id="SOD68864.1"/>
    </source>
</evidence>
<dbReference type="HAMAP" id="MF_00222">
    <property type="entry name" value="Shikimate_DH_AroE"/>
    <property type="match status" value="1"/>
</dbReference>
<dbReference type="Pfam" id="PF01488">
    <property type="entry name" value="Shikimate_DH"/>
    <property type="match status" value="1"/>
</dbReference>
<evidence type="ECO:0000256" key="4">
    <source>
        <dbReference type="ARBA" id="ARBA00022857"/>
    </source>
</evidence>
<evidence type="ECO:0000259" key="10">
    <source>
        <dbReference type="Pfam" id="PF08501"/>
    </source>
</evidence>
<feature type="binding site" evidence="8">
    <location>
        <begin position="154"/>
        <end position="159"/>
    </location>
    <ligand>
        <name>NADP(+)</name>
        <dbReference type="ChEBI" id="CHEBI:58349"/>
    </ligand>
</feature>
<dbReference type="AlphaFoldDB" id="A0A286EDE1"/>
<evidence type="ECO:0000256" key="7">
    <source>
        <dbReference type="ARBA" id="ARBA00049442"/>
    </source>
</evidence>
<dbReference type="EMBL" id="OCNF01000011">
    <property type="protein sequence ID" value="SOD68864.1"/>
    <property type="molecule type" value="Genomic_DNA"/>
</dbReference>
<feature type="binding site" evidence="8">
    <location>
        <position position="105"/>
    </location>
    <ligand>
        <name>shikimate</name>
        <dbReference type="ChEBI" id="CHEBI:36208"/>
    </ligand>
</feature>
<dbReference type="Gene3D" id="3.40.50.10860">
    <property type="entry name" value="Leucine Dehydrogenase, chain A, domain 1"/>
    <property type="match status" value="1"/>
</dbReference>
<comment type="catalytic activity">
    <reaction evidence="7 8">
        <text>shikimate + NADP(+) = 3-dehydroshikimate + NADPH + H(+)</text>
        <dbReference type="Rhea" id="RHEA:17737"/>
        <dbReference type="ChEBI" id="CHEBI:15378"/>
        <dbReference type="ChEBI" id="CHEBI:16630"/>
        <dbReference type="ChEBI" id="CHEBI:36208"/>
        <dbReference type="ChEBI" id="CHEBI:57783"/>
        <dbReference type="ChEBI" id="CHEBI:58349"/>
        <dbReference type="EC" id="1.1.1.25"/>
    </reaction>
</comment>
<evidence type="ECO:0000256" key="2">
    <source>
        <dbReference type="ARBA" id="ARBA00012962"/>
    </source>
</evidence>
<feature type="active site" description="Proton acceptor" evidence="8">
    <location>
        <position position="68"/>
    </location>
</feature>
<feature type="domain" description="Shikimate dehydrogenase substrate binding N-terminal" evidence="10">
    <location>
        <begin position="7"/>
        <end position="91"/>
    </location>
</feature>
<dbReference type="InterPro" id="IPR036291">
    <property type="entry name" value="NAD(P)-bd_dom_sf"/>
</dbReference>
<dbReference type="SUPFAM" id="SSF51735">
    <property type="entry name" value="NAD(P)-binding Rossmann-fold domains"/>
    <property type="match status" value="1"/>
</dbReference>
<dbReference type="OrthoDB" id="9776868at2"/>
<comment type="subunit">
    <text evidence="8">Homodimer.</text>
</comment>
<dbReference type="InterPro" id="IPR013708">
    <property type="entry name" value="Shikimate_DH-bd_N"/>
</dbReference>
<dbReference type="InterPro" id="IPR046346">
    <property type="entry name" value="Aminoacid_DH-like_N_sf"/>
</dbReference>
<sequence length="271" mass="29293">MAAQYTVFGNPIAHSKSPQIHTLFAAQQGATIWYERILVENSPQHFQAAVRQFFAQGGLGANVTVPFKQYAFDLADELSQRAQAAGAVNTLILLPENRIRGDNTDGVGLVHDIQHNLTFSLQNKKVLIIGAGGATRGVILPIAEQNPASITVANRTHSKAIELAKQFGIQAAEFADLQQYDIIINATSSGLQGDVPDVPARVFAGCQLAYDMLYAAQPTPFMQFAQQNGAAQTADGLGMLVCQAAYAFELWRDFVPETASVIAQMRENMNA</sequence>
<feature type="binding site" evidence="8">
    <location>
        <begin position="15"/>
        <end position="17"/>
    </location>
    <ligand>
        <name>shikimate</name>
        <dbReference type="ChEBI" id="CHEBI:36208"/>
    </ligand>
</feature>
<dbReference type="RefSeq" id="WP_097114454.1">
    <property type="nucleotide sequence ID" value="NZ_CP083931.1"/>
</dbReference>
<dbReference type="InterPro" id="IPR011342">
    <property type="entry name" value="Shikimate_DH"/>
</dbReference>
<comment type="similarity">
    <text evidence="8">Belongs to the shikimate dehydrogenase family.</text>
</comment>
<comment type="caution">
    <text evidence="8">Lacks conserved residue(s) required for the propagation of feature annotation.</text>
</comment>
<dbReference type="GO" id="GO:0005829">
    <property type="term" value="C:cytosol"/>
    <property type="evidence" value="ECO:0007669"/>
    <property type="project" value="TreeGrafter"/>
</dbReference>
<dbReference type="CDD" id="cd01065">
    <property type="entry name" value="NAD_bind_Shikimate_DH"/>
    <property type="match status" value="1"/>
</dbReference>
<organism evidence="12 13">
    <name type="scientific">Alysiella filiformis DSM 16848</name>
    <dbReference type="NCBI Taxonomy" id="1120981"/>
    <lineage>
        <taxon>Bacteria</taxon>
        <taxon>Pseudomonadati</taxon>
        <taxon>Pseudomonadota</taxon>
        <taxon>Betaproteobacteria</taxon>
        <taxon>Neisseriales</taxon>
        <taxon>Neisseriaceae</taxon>
        <taxon>Alysiella</taxon>
    </lineage>
</organism>
<dbReference type="NCBIfam" id="NF001310">
    <property type="entry name" value="PRK00258.1-2"/>
    <property type="match status" value="1"/>
</dbReference>
<evidence type="ECO:0000256" key="8">
    <source>
        <dbReference type="HAMAP-Rule" id="MF_00222"/>
    </source>
</evidence>
<proteinExistence type="inferred from homology"/>
<evidence type="ECO:0000256" key="6">
    <source>
        <dbReference type="ARBA" id="ARBA00023141"/>
    </source>
</evidence>
<dbReference type="GO" id="GO:0050661">
    <property type="term" value="F:NADP binding"/>
    <property type="evidence" value="ECO:0007669"/>
    <property type="project" value="InterPro"/>
</dbReference>
<feature type="binding site" evidence="8">
    <location>
        <position position="243"/>
    </location>
    <ligand>
        <name>shikimate</name>
        <dbReference type="ChEBI" id="CHEBI:36208"/>
    </ligand>
</feature>
<comment type="function">
    <text evidence="8">Involved in the biosynthesis of the chorismate, which leads to the biosynthesis of aromatic amino acids. Catalyzes the reversible NADPH linked reduction of 3-dehydroshikimate (DHSA) to yield shikimate (SA).</text>
</comment>
<reference evidence="12 13" key="1">
    <citation type="submission" date="2017-09" db="EMBL/GenBank/DDBJ databases">
        <authorList>
            <person name="Ehlers B."/>
            <person name="Leendertz F.H."/>
        </authorList>
    </citation>
    <scope>NUCLEOTIDE SEQUENCE [LARGE SCALE GENOMIC DNA]</scope>
    <source>
        <strain evidence="12 13">DSM 16848</strain>
    </source>
</reference>
<evidence type="ECO:0000259" key="11">
    <source>
        <dbReference type="Pfam" id="PF18317"/>
    </source>
</evidence>
<keyword evidence="6 8" id="KW-0057">Aromatic amino acid biosynthesis</keyword>
<dbReference type="GO" id="GO:0004764">
    <property type="term" value="F:shikimate 3-dehydrogenase (NADP+) activity"/>
    <property type="evidence" value="ECO:0007669"/>
    <property type="project" value="UniProtKB-UniRule"/>
</dbReference>
<evidence type="ECO:0000256" key="5">
    <source>
        <dbReference type="ARBA" id="ARBA00023002"/>
    </source>
</evidence>
<dbReference type="PANTHER" id="PTHR21089">
    <property type="entry name" value="SHIKIMATE DEHYDROGENASE"/>
    <property type="match status" value="1"/>
</dbReference>
<feature type="binding site" evidence="8">
    <location>
        <position position="214"/>
    </location>
    <ligand>
        <name>shikimate</name>
        <dbReference type="ChEBI" id="CHEBI:36208"/>
    </ligand>
</feature>
<feature type="domain" description="SDH C-terminal" evidence="11">
    <location>
        <begin position="236"/>
        <end position="266"/>
    </location>
</feature>
<feature type="binding site" evidence="8">
    <location>
        <position position="89"/>
    </location>
    <ligand>
        <name>shikimate</name>
        <dbReference type="ChEBI" id="CHEBI:36208"/>
    </ligand>
</feature>
<dbReference type="FunFam" id="3.40.50.10860:FF:000006">
    <property type="entry name" value="Shikimate dehydrogenase (NADP(+))"/>
    <property type="match status" value="1"/>
</dbReference>
<dbReference type="NCBIfam" id="TIGR00507">
    <property type="entry name" value="aroE"/>
    <property type="match status" value="1"/>
</dbReference>
<dbReference type="PANTHER" id="PTHR21089:SF1">
    <property type="entry name" value="BIFUNCTIONAL 3-DEHYDROQUINATE DEHYDRATASE_SHIKIMATE DEHYDROGENASE, CHLOROPLASTIC"/>
    <property type="match status" value="1"/>
</dbReference>
<keyword evidence="3 8" id="KW-0028">Amino-acid biosynthesis</keyword>
<dbReference type="GO" id="GO:0008652">
    <property type="term" value="P:amino acid biosynthetic process"/>
    <property type="evidence" value="ECO:0007669"/>
    <property type="project" value="UniProtKB-KW"/>
</dbReference>
<feature type="binding site" evidence="8">
    <location>
        <position position="236"/>
    </location>
    <ligand>
        <name>NADP(+)</name>
        <dbReference type="ChEBI" id="CHEBI:58349"/>
    </ligand>
</feature>
<name>A0A286EDE1_9NEIS</name>
<feature type="binding site" evidence="8">
    <location>
        <begin position="130"/>
        <end position="134"/>
    </location>
    <ligand>
        <name>NADP(+)</name>
        <dbReference type="ChEBI" id="CHEBI:58349"/>
    </ligand>
</feature>
<protein>
    <recommendedName>
        <fullName evidence="2 8">Shikimate dehydrogenase (NADP(+))</fullName>
        <shortName evidence="8">SDH</shortName>
        <ecNumber evidence="2 8">1.1.1.25</ecNumber>
    </recommendedName>
</protein>
<dbReference type="Gene3D" id="3.40.50.720">
    <property type="entry name" value="NAD(P)-binding Rossmann-like Domain"/>
    <property type="match status" value="1"/>
</dbReference>